<gene>
    <name evidence="1" type="ORF">MUO14_24100</name>
</gene>
<organism evidence="1 2">
    <name type="scientific">Halobacillus shinanisalinarum</name>
    <dbReference type="NCBI Taxonomy" id="2932258"/>
    <lineage>
        <taxon>Bacteria</taxon>
        <taxon>Bacillati</taxon>
        <taxon>Bacillota</taxon>
        <taxon>Bacilli</taxon>
        <taxon>Bacillales</taxon>
        <taxon>Bacillaceae</taxon>
        <taxon>Halobacillus</taxon>
    </lineage>
</organism>
<dbReference type="Pfam" id="PF04883">
    <property type="entry name" value="HK97-gp10_like"/>
    <property type="match status" value="1"/>
</dbReference>
<evidence type="ECO:0000313" key="1">
    <source>
        <dbReference type="EMBL" id="UOQ93413.1"/>
    </source>
</evidence>
<dbReference type="RefSeq" id="WP_244753013.1">
    <property type="nucleotide sequence ID" value="NZ_CP095074.1"/>
</dbReference>
<dbReference type="NCBIfam" id="TIGR01725">
    <property type="entry name" value="phge_HK97_gp10"/>
    <property type="match status" value="1"/>
</dbReference>
<evidence type="ECO:0000313" key="2">
    <source>
        <dbReference type="Proteomes" id="UP000831880"/>
    </source>
</evidence>
<dbReference type="InterPro" id="IPR010064">
    <property type="entry name" value="HK97-gp10_tail"/>
</dbReference>
<reference evidence="1 2" key="1">
    <citation type="submission" date="2022-04" db="EMBL/GenBank/DDBJ databases">
        <title>Halobacillus sp. isolated from saltern.</title>
        <authorList>
            <person name="Won M."/>
            <person name="Lee C.-M."/>
            <person name="Woen H.-Y."/>
            <person name="Kwon S.-W."/>
        </authorList>
    </citation>
    <scope>NUCLEOTIDE SEQUENCE [LARGE SCALE GENOMIC DNA]</scope>
    <source>
        <strain evidence="1 2">SSTM10-2</strain>
    </source>
</reference>
<protein>
    <submittedName>
        <fullName evidence="1">HK97 gp10 family phage protein</fullName>
    </submittedName>
</protein>
<dbReference type="EMBL" id="CP095074">
    <property type="protein sequence ID" value="UOQ93413.1"/>
    <property type="molecule type" value="Genomic_DNA"/>
</dbReference>
<name>A0ABY4GZ80_9BACI</name>
<keyword evidence="2" id="KW-1185">Reference proteome</keyword>
<accession>A0ABY4GZ80</accession>
<dbReference type="Proteomes" id="UP000831880">
    <property type="component" value="Chromosome"/>
</dbReference>
<sequence>MSMDIKGMKQIQSRIESMGKNGVRVENKAIRAGGVPVAEAMREEVAVSDVNSSGYVHIRDDIQISGVKNLDGIKSVEVGPGKKTAWRANFLVNGTIKMPPDDFMGRAYDQSKDEAQEKIKDVIRSELKL</sequence>
<proteinExistence type="predicted"/>